<accession>A0A9N8QXR9</accession>
<proteinExistence type="predicted"/>
<dbReference type="EMBL" id="CAJNAS010000003">
    <property type="protein sequence ID" value="CAE6875245.1"/>
    <property type="molecule type" value="Genomic_DNA"/>
</dbReference>
<evidence type="ECO:0000313" key="2">
    <source>
        <dbReference type="EMBL" id="CAE6875245.1"/>
    </source>
</evidence>
<keyword evidence="1" id="KW-1133">Transmembrane helix</keyword>
<sequence length="61" mass="6547">MVIGNDFEISYLVGAFALLGVILIGSLLEALHLERWHPRLLGATLGALLGFALIEAVPLFT</sequence>
<dbReference type="AlphaFoldDB" id="A0A9N8QXR9"/>
<keyword evidence="1" id="KW-0472">Membrane</keyword>
<feature type="transmembrane region" description="Helical" evidence="1">
    <location>
        <begin position="40"/>
        <end position="60"/>
    </location>
</feature>
<evidence type="ECO:0000256" key="1">
    <source>
        <dbReference type="SAM" id="Phobius"/>
    </source>
</evidence>
<reference evidence="2" key="1">
    <citation type="submission" date="2021-02" db="EMBL/GenBank/DDBJ databases">
        <authorList>
            <person name="Vanwijnsberghe S."/>
        </authorList>
    </citation>
    <scope>NUCLEOTIDE SEQUENCE</scope>
    <source>
        <strain evidence="2">R-70211</strain>
    </source>
</reference>
<comment type="caution">
    <text evidence="2">The sequence shown here is derived from an EMBL/GenBank/DDBJ whole genome shotgun (WGS) entry which is preliminary data.</text>
</comment>
<name>A0A9N8QXR9_9BURK</name>
<protein>
    <submittedName>
        <fullName evidence="2">Uncharacterized protein</fullName>
    </submittedName>
</protein>
<dbReference type="RefSeq" id="WP_201085076.1">
    <property type="nucleotide sequence ID" value="NZ_CAJNAS010000003.1"/>
</dbReference>
<evidence type="ECO:0000313" key="3">
    <source>
        <dbReference type="Proteomes" id="UP000675121"/>
    </source>
</evidence>
<organism evidence="2 3">
    <name type="scientific">Paraburkholderia domus</name>
    <dbReference type="NCBI Taxonomy" id="2793075"/>
    <lineage>
        <taxon>Bacteria</taxon>
        <taxon>Pseudomonadati</taxon>
        <taxon>Pseudomonadota</taxon>
        <taxon>Betaproteobacteria</taxon>
        <taxon>Burkholderiales</taxon>
        <taxon>Burkholderiaceae</taxon>
        <taxon>Paraburkholderia</taxon>
    </lineage>
</organism>
<keyword evidence="1" id="KW-0812">Transmembrane</keyword>
<feature type="transmembrane region" description="Helical" evidence="1">
    <location>
        <begin position="12"/>
        <end position="33"/>
    </location>
</feature>
<dbReference type="Proteomes" id="UP000675121">
    <property type="component" value="Unassembled WGS sequence"/>
</dbReference>
<keyword evidence="3" id="KW-1185">Reference proteome</keyword>
<gene>
    <name evidence="2" type="ORF">R70211_01638</name>
</gene>